<keyword evidence="2" id="KW-0808">Transferase</keyword>
<dbReference type="CDD" id="cd02440">
    <property type="entry name" value="AdoMet_MTases"/>
    <property type="match status" value="1"/>
</dbReference>
<protein>
    <submittedName>
        <fullName evidence="2">Putative methyltransferase YcgJ</fullName>
        <ecNumber evidence="2">2.1.1.-</ecNumber>
    </submittedName>
</protein>
<dbReference type="GO" id="GO:0008757">
    <property type="term" value="F:S-adenosylmethionine-dependent methyltransferase activity"/>
    <property type="evidence" value="ECO:0007669"/>
    <property type="project" value="InterPro"/>
</dbReference>
<dbReference type="InterPro" id="IPR052356">
    <property type="entry name" value="Thiol_S-MT"/>
</dbReference>
<evidence type="ECO:0000313" key="2">
    <source>
        <dbReference type="EMBL" id="SMA50221.1"/>
    </source>
</evidence>
<dbReference type="SUPFAM" id="SSF53335">
    <property type="entry name" value="S-adenosyl-L-methionine-dependent methyltransferases"/>
    <property type="match status" value="1"/>
</dbReference>
<keyword evidence="3" id="KW-1185">Reference proteome</keyword>
<dbReference type="Pfam" id="PF08241">
    <property type="entry name" value="Methyltransf_11"/>
    <property type="match status" value="1"/>
</dbReference>
<gene>
    <name evidence="2" type="primary">ycgJ</name>
    <name evidence="2" type="ORF">EHSB41UT_04014</name>
</gene>
<dbReference type="RefSeq" id="WP_087112664.1">
    <property type="nucleotide sequence ID" value="NZ_CBCSCN010000013.1"/>
</dbReference>
<organism evidence="2 3">
    <name type="scientific">Parendozoicomonas haliclonae</name>
    <dbReference type="NCBI Taxonomy" id="1960125"/>
    <lineage>
        <taxon>Bacteria</taxon>
        <taxon>Pseudomonadati</taxon>
        <taxon>Pseudomonadota</taxon>
        <taxon>Gammaproteobacteria</taxon>
        <taxon>Oceanospirillales</taxon>
        <taxon>Endozoicomonadaceae</taxon>
        <taxon>Parendozoicomonas</taxon>
    </lineage>
</organism>
<name>A0A1X7APH0_9GAMM</name>
<dbReference type="Proteomes" id="UP000196573">
    <property type="component" value="Unassembled WGS sequence"/>
</dbReference>
<keyword evidence="2" id="KW-0489">Methyltransferase</keyword>
<accession>A0A1X7APH0</accession>
<sequence length="206" mass="23314">MLYDKYVLPVLLNFACSRKSINKKRSELVQHAKGRVLEIGFGTGLNLDFYQPDNIDTVIALEPCEEMLKKSQGNIKRSVMAIELMSQPAEKIPLQDNSVDTVLSTYTLCTICDWSSALSEIRRVLKPEGQFLFVEHGLAPDTSVRNWQTKINPVWRRLFGGCNLDRNIIQMIKGAGFDIERLEEEYVQRLPKIAGFTYLGAASKGQ</sequence>
<dbReference type="EMBL" id="FWPT01000011">
    <property type="protein sequence ID" value="SMA50221.1"/>
    <property type="molecule type" value="Genomic_DNA"/>
</dbReference>
<dbReference type="OrthoDB" id="323463at2"/>
<reference evidence="2 3" key="1">
    <citation type="submission" date="2017-03" db="EMBL/GenBank/DDBJ databases">
        <authorList>
            <person name="Afonso C.L."/>
            <person name="Miller P.J."/>
            <person name="Scott M.A."/>
            <person name="Spackman E."/>
            <person name="Goraichik I."/>
            <person name="Dimitrov K.M."/>
            <person name="Suarez D.L."/>
            <person name="Swayne D.E."/>
        </authorList>
    </citation>
    <scope>NUCLEOTIDE SEQUENCE [LARGE SCALE GENOMIC DNA]</scope>
    <source>
        <strain evidence="2">SB41UT1</strain>
    </source>
</reference>
<feature type="domain" description="Methyltransferase type 11" evidence="1">
    <location>
        <begin position="37"/>
        <end position="133"/>
    </location>
</feature>
<dbReference type="GO" id="GO:0032259">
    <property type="term" value="P:methylation"/>
    <property type="evidence" value="ECO:0007669"/>
    <property type="project" value="UniProtKB-KW"/>
</dbReference>
<evidence type="ECO:0000313" key="3">
    <source>
        <dbReference type="Proteomes" id="UP000196573"/>
    </source>
</evidence>
<dbReference type="Gene3D" id="3.40.50.150">
    <property type="entry name" value="Vaccinia Virus protein VP39"/>
    <property type="match status" value="1"/>
</dbReference>
<dbReference type="InterPro" id="IPR013216">
    <property type="entry name" value="Methyltransf_11"/>
</dbReference>
<dbReference type="InterPro" id="IPR029063">
    <property type="entry name" value="SAM-dependent_MTases_sf"/>
</dbReference>
<dbReference type="PANTHER" id="PTHR45036:SF1">
    <property type="entry name" value="METHYLTRANSFERASE LIKE 7A"/>
    <property type="match status" value="1"/>
</dbReference>
<proteinExistence type="predicted"/>
<dbReference type="PANTHER" id="PTHR45036">
    <property type="entry name" value="METHYLTRANSFERASE LIKE 7B"/>
    <property type="match status" value="1"/>
</dbReference>
<evidence type="ECO:0000259" key="1">
    <source>
        <dbReference type="Pfam" id="PF08241"/>
    </source>
</evidence>
<dbReference type="AlphaFoldDB" id="A0A1X7APH0"/>
<dbReference type="EC" id="2.1.1.-" evidence="2"/>